<reference evidence="2" key="1">
    <citation type="journal article" date="2020" name="Fungal Divers.">
        <title>Resolving the Mortierellaceae phylogeny through synthesis of multi-gene phylogenetics and phylogenomics.</title>
        <authorList>
            <person name="Vandepol N."/>
            <person name="Liber J."/>
            <person name="Desiro A."/>
            <person name="Na H."/>
            <person name="Kennedy M."/>
            <person name="Barry K."/>
            <person name="Grigoriev I.V."/>
            <person name="Miller A.N."/>
            <person name="O'Donnell K."/>
            <person name="Stajich J.E."/>
            <person name="Bonito G."/>
        </authorList>
    </citation>
    <scope>NUCLEOTIDE SEQUENCE</scope>
    <source>
        <strain evidence="2">NRRL 6426</strain>
    </source>
</reference>
<feature type="non-terminal residue" evidence="2">
    <location>
        <position position="68"/>
    </location>
</feature>
<dbReference type="AlphaFoldDB" id="A0A9P5UY84"/>
<evidence type="ECO:0000256" key="1">
    <source>
        <dbReference type="SAM" id="MobiDB-lite"/>
    </source>
</evidence>
<accession>A0A9P5UY84</accession>
<protein>
    <submittedName>
        <fullName evidence="2">Uncharacterized protein</fullName>
    </submittedName>
</protein>
<feature type="compositionally biased region" description="Acidic residues" evidence="1">
    <location>
        <begin position="34"/>
        <end position="43"/>
    </location>
</feature>
<sequence length="68" mass="7634">MGTSEVAALTSLSVFERPRQLSNVRKRDSSSDEPNNDDCSYFEDEMRFKGGSPESSASRHSVEEQPHK</sequence>
<keyword evidence="3" id="KW-1185">Reference proteome</keyword>
<organism evidence="2 3">
    <name type="scientific">Linnemannia schmuckeri</name>
    <dbReference type="NCBI Taxonomy" id="64567"/>
    <lineage>
        <taxon>Eukaryota</taxon>
        <taxon>Fungi</taxon>
        <taxon>Fungi incertae sedis</taxon>
        <taxon>Mucoromycota</taxon>
        <taxon>Mortierellomycotina</taxon>
        <taxon>Mortierellomycetes</taxon>
        <taxon>Mortierellales</taxon>
        <taxon>Mortierellaceae</taxon>
        <taxon>Linnemannia</taxon>
    </lineage>
</organism>
<evidence type="ECO:0000313" key="2">
    <source>
        <dbReference type="EMBL" id="KAF9125017.1"/>
    </source>
</evidence>
<gene>
    <name evidence="2" type="ORF">BG015_004983</name>
</gene>
<dbReference type="EMBL" id="JAAAUQ010002308">
    <property type="protein sequence ID" value="KAF9125017.1"/>
    <property type="molecule type" value="Genomic_DNA"/>
</dbReference>
<proteinExistence type="predicted"/>
<dbReference type="Proteomes" id="UP000748756">
    <property type="component" value="Unassembled WGS sequence"/>
</dbReference>
<comment type="caution">
    <text evidence="2">The sequence shown here is derived from an EMBL/GenBank/DDBJ whole genome shotgun (WGS) entry which is preliminary data.</text>
</comment>
<name>A0A9P5UY84_9FUNG</name>
<feature type="region of interest" description="Disordered" evidence="1">
    <location>
        <begin position="20"/>
        <end position="68"/>
    </location>
</feature>
<evidence type="ECO:0000313" key="3">
    <source>
        <dbReference type="Proteomes" id="UP000748756"/>
    </source>
</evidence>